<reference evidence="2" key="1">
    <citation type="submission" date="2023-07" db="EMBL/GenBank/DDBJ databases">
        <title>Whole genome shotgun sequence of Streptomyces nojiriensis NBRC 13794.</title>
        <authorList>
            <person name="Komaki H."/>
            <person name="Tamura T."/>
        </authorList>
    </citation>
    <scope>NUCLEOTIDE SEQUENCE [LARGE SCALE GENOMIC DNA]</scope>
    <source>
        <strain evidence="2">NBRC 13794</strain>
    </source>
</reference>
<dbReference type="EMBL" id="BNEC01000003">
    <property type="protein sequence ID" value="GHI68712.1"/>
    <property type="molecule type" value="Genomic_DNA"/>
</dbReference>
<dbReference type="Proteomes" id="UP000613974">
    <property type="component" value="Unassembled WGS sequence"/>
</dbReference>
<evidence type="ECO:0000313" key="1">
    <source>
        <dbReference type="EMBL" id="GHI68712.1"/>
    </source>
</evidence>
<proteinExistence type="predicted"/>
<protein>
    <submittedName>
        <fullName evidence="1">Uncharacterized protein</fullName>
    </submittedName>
</protein>
<dbReference type="RefSeq" id="WP_229876814.1">
    <property type="nucleotide sequence ID" value="NZ_BMRL01000021.1"/>
</dbReference>
<evidence type="ECO:0000313" key="2">
    <source>
        <dbReference type="Proteomes" id="UP000613974"/>
    </source>
</evidence>
<comment type="caution">
    <text evidence="1">The sequence shown here is derived from an EMBL/GenBank/DDBJ whole genome shotgun (WGS) entry which is preliminary data.</text>
</comment>
<accession>A0ABQ3SKP7</accession>
<dbReference type="GeneID" id="95595139"/>
<sequence length="89" mass="9855">MLHRQALCLTSYGREPDVPAWTAQTVIANYWALWLALPMPQPDAFMRVRDISGWDPVTLLRGLAGGLHLVGVFPITGSLVRSCLVPRGR</sequence>
<name>A0ABQ3SKP7_9ACTN</name>
<gene>
    <name evidence="1" type="ORF">Snoj_26300</name>
</gene>
<keyword evidence="2" id="KW-1185">Reference proteome</keyword>
<organism evidence="1 2">
    <name type="scientific">Streptomyces nojiriensis</name>
    <dbReference type="NCBI Taxonomy" id="66374"/>
    <lineage>
        <taxon>Bacteria</taxon>
        <taxon>Bacillati</taxon>
        <taxon>Actinomycetota</taxon>
        <taxon>Actinomycetes</taxon>
        <taxon>Kitasatosporales</taxon>
        <taxon>Streptomycetaceae</taxon>
        <taxon>Streptomyces</taxon>
    </lineage>
</organism>